<reference evidence="2 4" key="1">
    <citation type="submission" date="2020-07" db="EMBL/GenBank/DDBJ databases">
        <authorList>
            <person name="Criscuolo A."/>
        </authorList>
    </citation>
    <scope>NUCLEOTIDE SEQUENCE [LARGE SCALE GENOMIC DNA]</scope>
    <source>
        <strain evidence="2">CIP111751</strain>
    </source>
</reference>
<keyword evidence="5" id="KW-1185">Reference proteome</keyword>
<dbReference type="AlphaFoldDB" id="A0A6V7R0G6"/>
<dbReference type="PIRSF" id="PIRSF019307">
    <property type="entry name" value="UCP019307"/>
    <property type="match status" value="1"/>
</dbReference>
<evidence type="ECO:0000313" key="5">
    <source>
        <dbReference type="Proteomes" id="UP000545588"/>
    </source>
</evidence>
<dbReference type="InterPro" id="IPR014500">
    <property type="entry name" value="UCP019307_cupin"/>
</dbReference>
<dbReference type="EMBL" id="CAJEWA010000004">
    <property type="protein sequence ID" value="CAD2070827.1"/>
    <property type="molecule type" value="Genomic_DNA"/>
</dbReference>
<dbReference type="InterPro" id="IPR013096">
    <property type="entry name" value="Cupin_2"/>
</dbReference>
<protein>
    <submittedName>
        <fullName evidence="3">Uncharacterized protein YjlB</fullName>
    </submittedName>
</protein>
<dbReference type="RefSeq" id="WP_184283660.1">
    <property type="nucleotide sequence ID" value="NZ_BMCO01000002.1"/>
</dbReference>
<evidence type="ECO:0000313" key="3">
    <source>
        <dbReference type="EMBL" id="MBB6423754.1"/>
    </source>
</evidence>
<dbReference type="Proteomes" id="UP000534001">
    <property type="component" value="Unassembled WGS sequence"/>
</dbReference>
<sequence length="170" mass="19180">MRKAAEIEITPLKHSDDGMIPNHPYYPLLHYKNVMEEQDDIEKILSDNNWRGIWKGGVASFHHYHSITHEVIVVDSGSATLHLGGEEGTKVTVETGDVAVIPAGFGHKKIDSSSDFAVYGAYPDGKEYDFCYGKKEEREEKLKNIRNVPMPENDPVFGADGPLFEYWKDL</sequence>
<comment type="caution">
    <text evidence="2">The sequence shown here is derived from an EMBL/GenBank/DDBJ whole genome shotgun (WGS) entry which is preliminary data.</text>
</comment>
<dbReference type="EMBL" id="JACHFF010000002">
    <property type="protein sequence ID" value="MBB6423754.1"/>
    <property type="molecule type" value="Genomic_DNA"/>
</dbReference>
<feature type="domain" description="Cupin type-2" evidence="1">
    <location>
        <begin position="54"/>
        <end position="108"/>
    </location>
</feature>
<dbReference type="PANTHER" id="PTHR36448:SF2">
    <property type="entry name" value="CUPIN TYPE-1 DOMAIN-CONTAINING PROTEIN"/>
    <property type="match status" value="1"/>
</dbReference>
<dbReference type="SUPFAM" id="SSF51182">
    <property type="entry name" value="RmlC-like cupins"/>
    <property type="match status" value="1"/>
</dbReference>
<dbReference type="Pfam" id="PF07883">
    <property type="entry name" value="Cupin_2"/>
    <property type="match status" value="1"/>
</dbReference>
<organism evidence="2 4">
    <name type="scientific">Jeotgalicoccus coquinae</name>
    <dbReference type="NCBI Taxonomy" id="709509"/>
    <lineage>
        <taxon>Bacteria</taxon>
        <taxon>Bacillati</taxon>
        <taxon>Bacillota</taxon>
        <taxon>Bacilli</taxon>
        <taxon>Bacillales</taxon>
        <taxon>Staphylococcaceae</taxon>
        <taxon>Jeotgalicoccus</taxon>
    </lineage>
</organism>
<gene>
    <name evidence="3" type="ORF">HNR41_001726</name>
    <name evidence="2" type="ORF">JEOCOQ751_00053</name>
</gene>
<dbReference type="PANTHER" id="PTHR36448">
    <property type="entry name" value="BLR7373 PROTEIN"/>
    <property type="match status" value="1"/>
</dbReference>
<evidence type="ECO:0000313" key="2">
    <source>
        <dbReference type="EMBL" id="CAD2070827.1"/>
    </source>
</evidence>
<dbReference type="CDD" id="cd02219">
    <property type="entry name" value="cupin_YjlB-like"/>
    <property type="match status" value="1"/>
</dbReference>
<dbReference type="Proteomes" id="UP000545588">
    <property type="component" value="Unassembled WGS sequence"/>
</dbReference>
<proteinExistence type="predicted"/>
<reference evidence="3 5" key="2">
    <citation type="submission" date="2020-08" db="EMBL/GenBank/DDBJ databases">
        <title>Genomic Encyclopedia of Type Strains, Phase IV (KMG-IV): sequencing the most valuable type-strain genomes for metagenomic binning, comparative biology and taxonomic classification.</title>
        <authorList>
            <person name="Goeker M."/>
        </authorList>
    </citation>
    <scope>NUCLEOTIDE SEQUENCE [LARGE SCALE GENOMIC DNA]</scope>
    <source>
        <strain evidence="3 5">DSM 22419</strain>
    </source>
</reference>
<evidence type="ECO:0000313" key="4">
    <source>
        <dbReference type="Proteomes" id="UP000534001"/>
    </source>
</evidence>
<dbReference type="InterPro" id="IPR047121">
    <property type="entry name" value="YjiB-like"/>
</dbReference>
<dbReference type="Gene3D" id="2.60.120.10">
    <property type="entry name" value="Jelly Rolls"/>
    <property type="match status" value="1"/>
</dbReference>
<evidence type="ECO:0000259" key="1">
    <source>
        <dbReference type="Pfam" id="PF07883"/>
    </source>
</evidence>
<dbReference type="InterPro" id="IPR014710">
    <property type="entry name" value="RmlC-like_jellyroll"/>
</dbReference>
<name>A0A6V7R0G6_9STAP</name>
<accession>A0A6V7R0G6</accession>
<dbReference type="InterPro" id="IPR011051">
    <property type="entry name" value="RmlC_Cupin_sf"/>
</dbReference>